<dbReference type="RefSeq" id="WP_129206395.1">
    <property type="nucleotide sequence ID" value="NZ_BMGU01000001.1"/>
</dbReference>
<accession>A0A4Q1SH14</accession>
<organism evidence="1 2">
    <name type="scientific">Silvibacterium dinghuense</name>
    <dbReference type="NCBI Taxonomy" id="1560006"/>
    <lineage>
        <taxon>Bacteria</taxon>
        <taxon>Pseudomonadati</taxon>
        <taxon>Acidobacteriota</taxon>
        <taxon>Terriglobia</taxon>
        <taxon>Terriglobales</taxon>
        <taxon>Acidobacteriaceae</taxon>
        <taxon>Silvibacterium</taxon>
    </lineage>
</organism>
<reference evidence="1 2" key="1">
    <citation type="journal article" date="2016" name="Int. J. Syst. Evol. Microbiol.">
        <title>Acidipila dinghuensis sp. nov., an acidobacterium isolated from forest soil.</title>
        <authorList>
            <person name="Jiang Y.W."/>
            <person name="Wang J."/>
            <person name="Chen M.H."/>
            <person name="Lv Y.Y."/>
            <person name="Qiu L.H."/>
        </authorList>
    </citation>
    <scope>NUCLEOTIDE SEQUENCE [LARGE SCALE GENOMIC DNA]</scope>
    <source>
        <strain evidence="1 2">DHOF10</strain>
    </source>
</reference>
<dbReference type="OrthoDB" id="113690at2"/>
<keyword evidence="2" id="KW-1185">Reference proteome</keyword>
<sequence length="307" mass="33838">MPTAARPQSRIPAQELRPLAHPETHGGVHLWVRNGLFHVMDNVVVTVPRLDAWIVPREGQAISLDDKKSFILQINSGETHLEAKDLSALLNDYLLPHAHTPIKDIEVSFENGQVLIKGELHKVVDIPFSGTGTVSVADDDELRIHFTEVKVAGVIRKGILDALGIKLASVAQPRKTSRFYIDGNDVILPIHALFPPPRVTGKLTSVRIEGSQLIQVFGDPRAAMPTPPTPAANFLYFRGGSMKFGKFVMSDADLQLIDRTPANSFDFSLDHYVEQVEAGYCRITPSLGLLIYMPDYASLHGSDPQKQ</sequence>
<proteinExistence type="predicted"/>
<dbReference type="Proteomes" id="UP000290253">
    <property type="component" value="Unassembled WGS sequence"/>
</dbReference>
<dbReference type="EMBL" id="SDMK01000001">
    <property type="protein sequence ID" value="RXS96645.1"/>
    <property type="molecule type" value="Genomic_DNA"/>
</dbReference>
<evidence type="ECO:0000313" key="2">
    <source>
        <dbReference type="Proteomes" id="UP000290253"/>
    </source>
</evidence>
<evidence type="ECO:0000313" key="1">
    <source>
        <dbReference type="EMBL" id="RXS96645.1"/>
    </source>
</evidence>
<dbReference type="AlphaFoldDB" id="A0A4Q1SH14"/>
<comment type="caution">
    <text evidence="1">The sequence shown here is derived from an EMBL/GenBank/DDBJ whole genome shotgun (WGS) entry which is preliminary data.</text>
</comment>
<name>A0A4Q1SH14_9BACT</name>
<protein>
    <submittedName>
        <fullName evidence="1">Uncharacterized protein</fullName>
    </submittedName>
</protein>
<gene>
    <name evidence="1" type="ORF">ESZ00_01475</name>
</gene>